<dbReference type="Gene3D" id="3.10.129.10">
    <property type="entry name" value="Hotdog Thioesterase"/>
    <property type="match status" value="1"/>
</dbReference>
<dbReference type="Proteomes" id="UP000246132">
    <property type="component" value="Unassembled WGS sequence"/>
</dbReference>
<evidence type="ECO:0000256" key="2">
    <source>
        <dbReference type="ARBA" id="ARBA00022801"/>
    </source>
</evidence>
<organism evidence="3 4">
    <name type="scientific">Oceaniradius stylonematis</name>
    <dbReference type="NCBI Taxonomy" id="2184161"/>
    <lineage>
        <taxon>Bacteria</taxon>
        <taxon>Pseudomonadati</taxon>
        <taxon>Pseudomonadota</taxon>
        <taxon>Alphaproteobacteria</taxon>
        <taxon>Hyphomicrobiales</taxon>
        <taxon>Ahrensiaceae</taxon>
        <taxon>Oceaniradius</taxon>
    </lineage>
</organism>
<comment type="similarity">
    <text evidence="1">Belongs to the 4-hydroxybenzoyl-CoA thioesterase family.</text>
</comment>
<reference evidence="3 4" key="1">
    <citation type="journal article" date="2018" name="Int. J. Syst. Bacteriol.">
        <title>Oceaniradius stylonemae gen. nov., sp. nov., isolated from a red alga, Stylonema cornu-cervi.</title>
        <authorList>
            <person name="Jeong S."/>
        </authorList>
    </citation>
    <scope>NUCLEOTIDE SEQUENCE [LARGE SCALE GENOMIC DNA]</scope>
    <source>
        <strain evidence="3 4">StC1</strain>
    </source>
</reference>
<dbReference type="EMBL" id="QFWV02000007">
    <property type="protein sequence ID" value="RKF06244.1"/>
    <property type="molecule type" value="Genomic_DNA"/>
</dbReference>
<dbReference type="InterPro" id="IPR050563">
    <property type="entry name" value="4-hydroxybenzoyl-CoA_TE"/>
</dbReference>
<comment type="caution">
    <text evidence="3">The sequence shown here is derived from an EMBL/GenBank/DDBJ whole genome shotgun (WGS) entry which is preliminary data.</text>
</comment>
<accession>A0A3A8AHW5</accession>
<gene>
    <name evidence="3" type="ORF">DEM25_011405</name>
</gene>
<dbReference type="Pfam" id="PF13279">
    <property type="entry name" value="4HBT_2"/>
    <property type="match status" value="1"/>
</dbReference>
<dbReference type="OrthoDB" id="9799036at2"/>
<proteinExistence type="inferred from homology"/>
<keyword evidence="4" id="KW-1185">Reference proteome</keyword>
<dbReference type="PANTHER" id="PTHR31793:SF27">
    <property type="entry name" value="NOVEL THIOESTERASE SUPERFAMILY DOMAIN AND SAPOSIN A-TYPE DOMAIN CONTAINING PROTEIN (0610012H03RIK)"/>
    <property type="match status" value="1"/>
</dbReference>
<dbReference type="InterPro" id="IPR029069">
    <property type="entry name" value="HotDog_dom_sf"/>
</dbReference>
<dbReference type="AlphaFoldDB" id="A0A3A8AHW5"/>
<sequence>MTAAEPPRSPSAYPHQITERLRFGDTDMQGHVNNAVFATLFESGRVAFLYDPEHGLPPEGTQFVIAELTVRFERELMFPGDVLVASGVSRIGNTSMTLGQALFAGDQCVATAHSVIVLTDLKTRKSTPLPDAARARFEALAIDA</sequence>
<dbReference type="GO" id="GO:0047617">
    <property type="term" value="F:fatty acyl-CoA hydrolase activity"/>
    <property type="evidence" value="ECO:0007669"/>
    <property type="project" value="TreeGrafter"/>
</dbReference>
<keyword evidence="2" id="KW-0378">Hydrolase</keyword>
<dbReference type="SUPFAM" id="SSF54637">
    <property type="entry name" value="Thioesterase/thiol ester dehydrase-isomerase"/>
    <property type="match status" value="1"/>
</dbReference>
<evidence type="ECO:0000256" key="1">
    <source>
        <dbReference type="ARBA" id="ARBA00005953"/>
    </source>
</evidence>
<dbReference type="RefSeq" id="WP_109765891.1">
    <property type="nucleotide sequence ID" value="NZ_CP159474.1"/>
</dbReference>
<protein>
    <submittedName>
        <fullName evidence="3">Acyl-CoA thioesterase</fullName>
    </submittedName>
</protein>
<dbReference type="CDD" id="cd00586">
    <property type="entry name" value="4HBT"/>
    <property type="match status" value="1"/>
</dbReference>
<evidence type="ECO:0000313" key="3">
    <source>
        <dbReference type="EMBL" id="RKF06244.1"/>
    </source>
</evidence>
<evidence type="ECO:0000313" key="4">
    <source>
        <dbReference type="Proteomes" id="UP000246132"/>
    </source>
</evidence>
<dbReference type="PANTHER" id="PTHR31793">
    <property type="entry name" value="4-HYDROXYBENZOYL-COA THIOESTERASE FAMILY MEMBER"/>
    <property type="match status" value="1"/>
</dbReference>
<name>A0A3A8AHW5_9HYPH</name>